<reference evidence="2" key="2">
    <citation type="submission" date="2015-01" db="EMBL/GenBank/DDBJ databases">
        <title>Evolutionary Origins and Diversification of the Mycorrhizal Mutualists.</title>
        <authorList>
            <consortium name="DOE Joint Genome Institute"/>
            <consortium name="Mycorrhizal Genomics Consortium"/>
            <person name="Kohler A."/>
            <person name="Kuo A."/>
            <person name="Nagy L.G."/>
            <person name="Floudas D."/>
            <person name="Copeland A."/>
            <person name="Barry K.W."/>
            <person name="Cichocki N."/>
            <person name="Veneault-Fourrey C."/>
            <person name="LaButti K."/>
            <person name="Lindquist E.A."/>
            <person name="Lipzen A."/>
            <person name="Lundell T."/>
            <person name="Morin E."/>
            <person name="Murat C."/>
            <person name="Riley R."/>
            <person name="Ohm R."/>
            <person name="Sun H."/>
            <person name="Tunlid A."/>
            <person name="Henrissat B."/>
            <person name="Grigoriev I.V."/>
            <person name="Hibbett D.S."/>
            <person name="Martin F."/>
        </authorList>
    </citation>
    <scope>NUCLEOTIDE SEQUENCE [LARGE SCALE GENOMIC DNA]</scope>
    <source>
        <strain evidence="2">UH-Slu-Lm8-n1</strain>
    </source>
</reference>
<evidence type="ECO:0000313" key="1">
    <source>
        <dbReference type="EMBL" id="KIK46872.1"/>
    </source>
</evidence>
<keyword evidence="2" id="KW-1185">Reference proteome</keyword>
<dbReference type="Proteomes" id="UP000054485">
    <property type="component" value="Unassembled WGS sequence"/>
</dbReference>
<accession>A0A0D0BLX4</accession>
<dbReference type="EMBL" id="KN835153">
    <property type="protein sequence ID" value="KIK46872.1"/>
    <property type="molecule type" value="Genomic_DNA"/>
</dbReference>
<dbReference type="OrthoDB" id="1728974at2759"/>
<name>A0A0D0BLX4_9AGAM</name>
<protein>
    <submittedName>
        <fullName evidence="1">Uncharacterized protein</fullName>
    </submittedName>
</protein>
<dbReference type="STRING" id="930992.A0A0D0BLX4"/>
<dbReference type="AlphaFoldDB" id="A0A0D0BLX4"/>
<proteinExistence type="predicted"/>
<organism evidence="1 2">
    <name type="scientific">Suillus luteus UH-Slu-Lm8-n1</name>
    <dbReference type="NCBI Taxonomy" id="930992"/>
    <lineage>
        <taxon>Eukaryota</taxon>
        <taxon>Fungi</taxon>
        <taxon>Dikarya</taxon>
        <taxon>Basidiomycota</taxon>
        <taxon>Agaricomycotina</taxon>
        <taxon>Agaricomycetes</taxon>
        <taxon>Agaricomycetidae</taxon>
        <taxon>Boletales</taxon>
        <taxon>Suillineae</taxon>
        <taxon>Suillaceae</taxon>
        <taxon>Suillus</taxon>
    </lineage>
</organism>
<evidence type="ECO:0000313" key="2">
    <source>
        <dbReference type="Proteomes" id="UP000054485"/>
    </source>
</evidence>
<dbReference type="HOGENOM" id="CLU_196976_0_0_1"/>
<feature type="non-terminal residue" evidence="1">
    <location>
        <position position="54"/>
    </location>
</feature>
<gene>
    <name evidence="1" type="ORF">CY34DRAFT_32939</name>
</gene>
<feature type="non-terminal residue" evidence="1">
    <location>
        <position position="1"/>
    </location>
</feature>
<dbReference type="InParanoid" id="A0A0D0BLX4"/>
<reference evidence="1 2" key="1">
    <citation type="submission" date="2014-04" db="EMBL/GenBank/DDBJ databases">
        <authorList>
            <consortium name="DOE Joint Genome Institute"/>
            <person name="Kuo A."/>
            <person name="Ruytinx J."/>
            <person name="Rineau F."/>
            <person name="Colpaert J."/>
            <person name="Kohler A."/>
            <person name="Nagy L.G."/>
            <person name="Floudas D."/>
            <person name="Copeland A."/>
            <person name="Barry K.W."/>
            <person name="Cichocki N."/>
            <person name="Veneault-Fourrey C."/>
            <person name="LaButti K."/>
            <person name="Lindquist E.A."/>
            <person name="Lipzen A."/>
            <person name="Lundell T."/>
            <person name="Morin E."/>
            <person name="Murat C."/>
            <person name="Sun H."/>
            <person name="Tunlid A."/>
            <person name="Henrissat B."/>
            <person name="Grigoriev I.V."/>
            <person name="Hibbett D.S."/>
            <person name="Martin F."/>
            <person name="Nordberg H.P."/>
            <person name="Cantor M.N."/>
            <person name="Hua S.X."/>
        </authorList>
    </citation>
    <scope>NUCLEOTIDE SEQUENCE [LARGE SCALE GENOMIC DNA]</scope>
    <source>
        <strain evidence="1 2">UH-Slu-Lm8-n1</strain>
    </source>
</reference>
<sequence>NLFAIILTHCIPTSPNDLWNHFKNNLCNDLHHCLTQLPFNIPDLSEEEVYDYGL</sequence>